<keyword evidence="1" id="KW-0472">Membrane</keyword>
<sequence length="129" mass="13985">MMKYLSDSDWWKQFSTNLGGVLTALMGALAILNIHYKWLTANSINAYVTVVMAVGTLFVGSFATIVNTYLTKRAKEKATVVAVDYAQEQATSEDAEREKIKAVVAQVLAAQNAGIASTEEETKSTATTK</sequence>
<feature type="transmembrane region" description="Helical" evidence="1">
    <location>
        <begin position="21"/>
        <end position="38"/>
    </location>
</feature>
<accession>A0AAN0TA18</accession>
<gene>
    <name evidence="2" type="ORF">SB48_HM08orf06303</name>
</gene>
<organism evidence="2 3">
    <name type="scientific">Heyndrickxia coagulans</name>
    <name type="common">Weizmannia coagulans</name>
    <dbReference type="NCBI Taxonomy" id="1398"/>
    <lineage>
        <taxon>Bacteria</taxon>
        <taxon>Bacillati</taxon>
        <taxon>Bacillota</taxon>
        <taxon>Bacilli</taxon>
        <taxon>Bacillales</taxon>
        <taxon>Bacillaceae</taxon>
        <taxon>Heyndrickxia</taxon>
    </lineage>
</organism>
<dbReference type="Proteomes" id="UP000032024">
    <property type="component" value="Chromosome"/>
</dbReference>
<feature type="transmembrane region" description="Helical" evidence="1">
    <location>
        <begin position="44"/>
        <end position="70"/>
    </location>
</feature>
<dbReference type="RefSeq" id="WP_035182820.1">
    <property type="nucleotide sequence ID" value="NZ_CP010525.1"/>
</dbReference>
<evidence type="ECO:0000313" key="2">
    <source>
        <dbReference type="EMBL" id="AJO24774.1"/>
    </source>
</evidence>
<proteinExistence type="predicted"/>
<dbReference type="EMBL" id="CP010525">
    <property type="protein sequence ID" value="AJO24774.1"/>
    <property type="molecule type" value="Genomic_DNA"/>
</dbReference>
<keyword evidence="3" id="KW-1185">Reference proteome</keyword>
<reference evidence="3" key="1">
    <citation type="submission" date="2015-01" db="EMBL/GenBank/DDBJ databases">
        <title>Comparative genome analysis of Bacillus coagulans HM-08, Clostridium butyricum HM-68, Bacillus subtilis HM-66 and Bacillus paralicheniformis BL-09.</title>
        <authorList>
            <person name="Zhang H."/>
        </authorList>
    </citation>
    <scope>NUCLEOTIDE SEQUENCE [LARGE SCALE GENOMIC DNA]</scope>
    <source>
        <strain evidence="3">HM-08</strain>
    </source>
</reference>
<name>A0AAN0TA18_HEYCO</name>
<evidence type="ECO:0000256" key="1">
    <source>
        <dbReference type="SAM" id="Phobius"/>
    </source>
</evidence>
<keyword evidence="1" id="KW-0812">Transmembrane</keyword>
<dbReference type="AlphaFoldDB" id="A0AAN0TA18"/>
<keyword evidence="1" id="KW-1133">Transmembrane helix</keyword>
<protein>
    <submittedName>
        <fullName evidence="2">Uncharacterized protein</fullName>
    </submittedName>
</protein>
<evidence type="ECO:0000313" key="3">
    <source>
        <dbReference type="Proteomes" id="UP000032024"/>
    </source>
</evidence>